<name>A0A183I8B1_9BILA</name>
<feature type="compositionally biased region" description="Polar residues" evidence="1">
    <location>
        <begin position="1"/>
        <end position="26"/>
    </location>
</feature>
<protein>
    <submittedName>
        <fullName evidence="2 4">Uncharacterized protein</fullName>
    </submittedName>
</protein>
<keyword evidence="3" id="KW-1185">Reference proteome</keyword>
<reference evidence="2 3" key="2">
    <citation type="submission" date="2018-11" db="EMBL/GenBank/DDBJ databases">
        <authorList>
            <consortium name="Pathogen Informatics"/>
        </authorList>
    </citation>
    <scope>NUCLEOTIDE SEQUENCE [LARGE SCALE GENOMIC DNA]</scope>
</reference>
<dbReference type="Proteomes" id="UP000267606">
    <property type="component" value="Unassembled WGS sequence"/>
</dbReference>
<gene>
    <name evidence="2" type="ORF">OFLC_LOCUS15974</name>
</gene>
<evidence type="ECO:0000313" key="3">
    <source>
        <dbReference type="Proteomes" id="UP000267606"/>
    </source>
</evidence>
<evidence type="ECO:0000313" key="4">
    <source>
        <dbReference type="WBParaSite" id="OFLC_0001598601-mRNA-1"/>
    </source>
</evidence>
<proteinExistence type="predicted"/>
<evidence type="ECO:0000313" key="2">
    <source>
        <dbReference type="EMBL" id="VDP25520.1"/>
    </source>
</evidence>
<dbReference type="WBParaSite" id="OFLC_0001598601-mRNA-1">
    <property type="protein sequence ID" value="OFLC_0001598601-mRNA-1"/>
    <property type="gene ID" value="OFLC_0001598601"/>
</dbReference>
<dbReference type="EMBL" id="UZAJ01043418">
    <property type="protein sequence ID" value="VDP25520.1"/>
    <property type="molecule type" value="Genomic_DNA"/>
</dbReference>
<organism evidence="4">
    <name type="scientific">Onchocerca flexuosa</name>
    <dbReference type="NCBI Taxonomy" id="387005"/>
    <lineage>
        <taxon>Eukaryota</taxon>
        <taxon>Metazoa</taxon>
        <taxon>Ecdysozoa</taxon>
        <taxon>Nematoda</taxon>
        <taxon>Chromadorea</taxon>
        <taxon>Rhabditida</taxon>
        <taxon>Spirurina</taxon>
        <taxon>Spiruromorpha</taxon>
        <taxon>Filarioidea</taxon>
        <taxon>Onchocercidae</taxon>
        <taxon>Onchocerca</taxon>
    </lineage>
</organism>
<feature type="region of interest" description="Disordered" evidence="1">
    <location>
        <begin position="1"/>
        <end position="41"/>
    </location>
</feature>
<dbReference type="AlphaFoldDB" id="A0A183I8B1"/>
<reference evidence="4" key="1">
    <citation type="submission" date="2016-06" db="UniProtKB">
        <authorList>
            <consortium name="WormBaseParasite"/>
        </authorList>
    </citation>
    <scope>IDENTIFICATION</scope>
</reference>
<sequence>MYSSAQTFSVRSKANTQKSITQGSRSPTRKRCTFQEKIANS</sequence>
<evidence type="ECO:0000256" key="1">
    <source>
        <dbReference type="SAM" id="MobiDB-lite"/>
    </source>
</evidence>
<accession>A0A183I8B1</accession>